<proteinExistence type="predicted"/>
<evidence type="ECO:0008006" key="3">
    <source>
        <dbReference type="Google" id="ProtNLM"/>
    </source>
</evidence>
<accession>A0ABV4QDH7</accession>
<evidence type="ECO:0000313" key="1">
    <source>
        <dbReference type="EMBL" id="MFA1541237.1"/>
    </source>
</evidence>
<dbReference type="SUPFAM" id="SSF48452">
    <property type="entry name" value="TPR-like"/>
    <property type="match status" value="1"/>
</dbReference>
<protein>
    <recommendedName>
        <fullName evidence="3">Tetratricopeptide repeat protein</fullName>
    </recommendedName>
</protein>
<evidence type="ECO:0000313" key="2">
    <source>
        <dbReference type="Proteomes" id="UP001569963"/>
    </source>
</evidence>
<sequence>MRANFEDAYRELAPAAARLLRLLSLPPGDDVGPAAAAALADVPEAEARELLETLAAQGLVTASGGRYRLPGPVADFARDRAAREETEAGRNDALRRLLDRALGFGAAEAEPLSRALLDRERWSEAADVMRERLDRAEDGGDPHAILVARHDLARALIRTDDLDRAIALLGPLPDEFAALPEPDDRNRVRALTTLGEAYLRARRPVAATNFFGQALEIARKHGTADEQAALFVHIADAAHQRADHAAETAALLRAVLPQGRDPLGGQRPGD</sequence>
<name>A0ABV4QDH7_9ACTN</name>
<dbReference type="InterPro" id="IPR011990">
    <property type="entry name" value="TPR-like_helical_dom_sf"/>
</dbReference>
<dbReference type="EMBL" id="JAXCEI010000008">
    <property type="protein sequence ID" value="MFA1541237.1"/>
    <property type="molecule type" value="Genomic_DNA"/>
</dbReference>
<comment type="caution">
    <text evidence="1">The sequence shown here is derived from an EMBL/GenBank/DDBJ whole genome shotgun (WGS) entry which is preliminary data.</text>
</comment>
<dbReference type="RefSeq" id="WP_371951387.1">
    <property type="nucleotide sequence ID" value="NZ_JAXCEI010000008.1"/>
</dbReference>
<gene>
    <name evidence="1" type="ORF">SM611_20125</name>
</gene>
<dbReference type="Proteomes" id="UP001569963">
    <property type="component" value="Unassembled WGS sequence"/>
</dbReference>
<reference evidence="1 2" key="1">
    <citation type="submission" date="2023-11" db="EMBL/GenBank/DDBJ databases">
        <title>Actinomadura monticuli sp. nov., isolated from volcanic ash.</title>
        <authorList>
            <person name="Lee S.D."/>
            <person name="Yang H."/>
            <person name="Kim I.S."/>
        </authorList>
    </citation>
    <scope>NUCLEOTIDE SEQUENCE [LARGE SCALE GENOMIC DNA]</scope>
    <source>
        <strain evidence="1 2">DLS-62</strain>
    </source>
</reference>
<organism evidence="1 2">
    <name type="scientific">Actinomadura monticuli</name>
    <dbReference type="NCBI Taxonomy" id="3097367"/>
    <lineage>
        <taxon>Bacteria</taxon>
        <taxon>Bacillati</taxon>
        <taxon>Actinomycetota</taxon>
        <taxon>Actinomycetes</taxon>
        <taxon>Streptosporangiales</taxon>
        <taxon>Thermomonosporaceae</taxon>
        <taxon>Actinomadura</taxon>
    </lineage>
</organism>
<keyword evidence="2" id="KW-1185">Reference proteome</keyword>
<dbReference type="Gene3D" id="1.25.40.10">
    <property type="entry name" value="Tetratricopeptide repeat domain"/>
    <property type="match status" value="1"/>
</dbReference>